<dbReference type="EMBL" id="BQNB010009210">
    <property type="protein sequence ID" value="GJS60280.1"/>
    <property type="molecule type" value="Genomic_DNA"/>
</dbReference>
<gene>
    <name evidence="1" type="ORF">Tco_0655064</name>
</gene>
<dbReference type="Proteomes" id="UP001151760">
    <property type="component" value="Unassembled WGS sequence"/>
</dbReference>
<protein>
    <recommendedName>
        <fullName evidence="3">Zf-CCHC domain-containing protein/DUF4219 domain-containing protein/UBN2 domain-containing protein</fullName>
    </recommendedName>
</protein>
<comment type="caution">
    <text evidence="1">The sequence shown here is derived from an EMBL/GenBank/DDBJ whole genome shotgun (WGS) entry which is preliminary data.</text>
</comment>
<accession>A0ABQ4X5Y1</accession>
<evidence type="ECO:0000313" key="1">
    <source>
        <dbReference type="EMBL" id="GJS60280.1"/>
    </source>
</evidence>
<keyword evidence="2" id="KW-1185">Reference proteome</keyword>
<name>A0ABQ4X5Y1_9ASTR</name>
<reference evidence="1" key="1">
    <citation type="journal article" date="2022" name="Int. J. Mol. Sci.">
        <title>Draft Genome of Tanacetum Coccineum: Genomic Comparison of Closely Related Tanacetum-Family Plants.</title>
        <authorList>
            <person name="Yamashiro T."/>
            <person name="Shiraishi A."/>
            <person name="Nakayama K."/>
            <person name="Satake H."/>
        </authorList>
    </citation>
    <scope>NUCLEOTIDE SEQUENCE</scope>
</reference>
<proteinExistence type="predicted"/>
<sequence length="244" mass="28040">MESEKYLEGQSMKRLPLFESDGFIYWKNRFETYVKSKDLDLSHVTDGDFPPIQNNPETKKDEIVPFHKQNDDLKKRLAKNNEAKMHAKVTAIEELKNLTTLPLDELIGNLKVYEEVLKKDFEMVKGKKEQSRSLALKVKKEVSNEDSSSSDSKDEEYAMAVKEFKKFFKRRGRFPPKNNDQKTFIGGAWSDNGENEVEKTKDETCLVAQAPDEICLGINLEPDEWIKDSGCSKHKGARGEIELV</sequence>
<organism evidence="1 2">
    <name type="scientific">Tanacetum coccineum</name>
    <dbReference type="NCBI Taxonomy" id="301880"/>
    <lineage>
        <taxon>Eukaryota</taxon>
        <taxon>Viridiplantae</taxon>
        <taxon>Streptophyta</taxon>
        <taxon>Embryophyta</taxon>
        <taxon>Tracheophyta</taxon>
        <taxon>Spermatophyta</taxon>
        <taxon>Magnoliopsida</taxon>
        <taxon>eudicotyledons</taxon>
        <taxon>Gunneridae</taxon>
        <taxon>Pentapetalae</taxon>
        <taxon>asterids</taxon>
        <taxon>campanulids</taxon>
        <taxon>Asterales</taxon>
        <taxon>Asteraceae</taxon>
        <taxon>Asteroideae</taxon>
        <taxon>Anthemideae</taxon>
        <taxon>Anthemidinae</taxon>
        <taxon>Tanacetum</taxon>
    </lineage>
</organism>
<evidence type="ECO:0000313" key="2">
    <source>
        <dbReference type="Proteomes" id="UP001151760"/>
    </source>
</evidence>
<reference evidence="1" key="2">
    <citation type="submission" date="2022-01" db="EMBL/GenBank/DDBJ databases">
        <authorList>
            <person name="Yamashiro T."/>
            <person name="Shiraishi A."/>
            <person name="Satake H."/>
            <person name="Nakayama K."/>
        </authorList>
    </citation>
    <scope>NUCLEOTIDE SEQUENCE</scope>
</reference>
<evidence type="ECO:0008006" key="3">
    <source>
        <dbReference type="Google" id="ProtNLM"/>
    </source>
</evidence>